<feature type="domain" description="Cell envelope-related transcriptional attenuator" evidence="4">
    <location>
        <begin position="156"/>
        <end position="317"/>
    </location>
</feature>
<evidence type="ECO:0000313" key="7">
    <source>
        <dbReference type="Proteomes" id="UP000400924"/>
    </source>
</evidence>
<feature type="region of interest" description="Disordered" evidence="2">
    <location>
        <begin position="404"/>
        <end position="423"/>
    </location>
</feature>
<dbReference type="Proteomes" id="UP000400924">
    <property type="component" value="Unassembled WGS sequence"/>
</dbReference>
<organism evidence="6 7">
    <name type="scientific">Streptomyces spongiae</name>
    <dbReference type="NCBI Taxonomy" id="565072"/>
    <lineage>
        <taxon>Bacteria</taxon>
        <taxon>Bacillati</taxon>
        <taxon>Actinomycetota</taxon>
        <taxon>Actinomycetes</taxon>
        <taxon>Kitasatosporales</taxon>
        <taxon>Streptomycetaceae</taxon>
        <taxon>Streptomyces</taxon>
    </lineage>
</organism>
<keyword evidence="3" id="KW-0812">Transmembrane</keyword>
<comment type="caution">
    <text evidence="6">The sequence shown here is derived from an EMBL/GenBank/DDBJ whole genome shotgun (WGS) entry which is preliminary data.</text>
</comment>
<comment type="similarity">
    <text evidence="1">Belongs to the LytR/CpsA/Psr (LCP) family.</text>
</comment>
<proteinExistence type="inferred from homology"/>
<feature type="compositionally biased region" description="Acidic residues" evidence="2">
    <location>
        <begin position="414"/>
        <end position="423"/>
    </location>
</feature>
<accession>A0A5N8XMY4</accession>
<evidence type="ECO:0000259" key="4">
    <source>
        <dbReference type="Pfam" id="PF03816"/>
    </source>
</evidence>
<dbReference type="Pfam" id="PF13399">
    <property type="entry name" value="LytR_C"/>
    <property type="match status" value="1"/>
</dbReference>
<dbReference type="NCBIfam" id="TIGR00350">
    <property type="entry name" value="lytR_cpsA_psr"/>
    <property type="match status" value="1"/>
</dbReference>
<dbReference type="Pfam" id="PF03816">
    <property type="entry name" value="LytR_cpsA_psr"/>
    <property type="match status" value="1"/>
</dbReference>
<name>A0A5N8XMY4_9ACTN</name>
<feature type="domain" description="LytR/CpsA/Psr regulator C-terminal" evidence="5">
    <location>
        <begin position="426"/>
        <end position="518"/>
    </location>
</feature>
<evidence type="ECO:0000256" key="1">
    <source>
        <dbReference type="ARBA" id="ARBA00006068"/>
    </source>
</evidence>
<evidence type="ECO:0000313" key="6">
    <source>
        <dbReference type="EMBL" id="MPY60812.1"/>
    </source>
</evidence>
<dbReference type="Gene3D" id="3.30.70.2390">
    <property type="match status" value="1"/>
</dbReference>
<sequence>MVRSGVRGDRSRPGVRRAGEGWDEGSHGAGSGPAAGAGDDAPVSQPQGHGRHGGGGRGRAPGRPRRRRRILRWSATVLSVLILGTAGAGYVYYQHLNGNIRKDDLNLGDKQIAKPTPNAAGQTPLNILLIGSDARDTKENQQLGGAKETFGGTPLADVQMLLHLSADRTNMSVISMPRDTLLQIPKCTDPDDGKVYAASNGRVMTNQSLGRGGPGCTVATWQELTGIHIDHFMMVDFSGVVSMADAIGGVPVCVTANIYSKDSQGHGSGLKLEEGTTYIKGKQALQWLRTRYGFEDGSDIARAKAQHQYMNSMVRELRENATITNPNKLRNLAEEATDALTVDDGLGTVKALYDLSTELRKVEPKRITMTTMPYTYVGARVVPKEGDAEKLFRLVREDIALDGKDKKKATTEENASDDPAAAEDEIGVLVENGTRTSTLAPVSGRASTVTQLLVREGFTKATADQTSAVSEDETVVRYPSAELEGDAQAVAKALGIPLSQVEKSTAVSGVTLVVGADWREGTAYKAKKENDTTPESADALNGANKKACMQVNPNFTW</sequence>
<keyword evidence="7" id="KW-1185">Reference proteome</keyword>
<dbReference type="RefSeq" id="WP_152774272.1">
    <property type="nucleotide sequence ID" value="NZ_VJZC01000244.1"/>
</dbReference>
<keyword evidence="3" id="KW-0472">Membrane</keyword>
<dbReference type="OrthoDB" id="9782542at2"/>
<dbReference type="Gene3D" id="3.40.630.190">
    <property type="entry name" value="LCP protein"/>
    <property type="match status" value="1"/>
</dbReference>
<feature type="compositionally biased region" description="Basic residues" evidence="2">
    <location>
        <begin position="49"/>
        <end position="67"/>
    </location>
</feature>
<feature type="region of interest" description="Disordered" evidence="2">
    <location>
        <begin position="1"/>
        <end position="67"/>
    </location>
</feature>
<feature type="compositionally biased region" description="Basic and acidic residues" evidence="2">
    <location>
        <begin position="1"/>
        <end position="26"/>
    </location>
</feature>
<evidence type="ECO:0000259" key="5">
    <source>
        <dbReference type="Pfam" id="PF13399"/>
    </source>
</evidence>
<dbReference type="EMBL" id="VJZC01000244">
    <property type="protein sequence ID" value="MPY60812.1"/>
    <property type="molecule type" value="Genomic_DNA"/>
</dbReference>
<dbReference type="AlphaFoldDB" id="A0A5N8XMY4"/>
<dbReference type="InterPro" id="IPR004474">
    <property type="entry name" value="LytR_CpsA_psr"/>
</dbReference>
<evidence type="ECO:0000256" key="2">
    <source>
        <dbReference type="SAM" id="MobiDB-lite"/>
    </source>
</evidence>
<keyword evidence="3" id="KW-1133">Transmembrane helix</keyword>
<reference evidence="6 7" key="1">
    <citation type="submission" date="2019-07" db="EMBL/GenBank/DDBJ databases">
        <title>New species of Amycolatopsis and Streptomyces.</title>
        <authorList>
            <person name="Duangmal K."/>
            <person name="Teo W.F.A."/>
            <person name="Lipun K."/>
        </authorList>
    </citation>
    <scope>NUCLEOTIDE SEQUENCE [LARGE SCALE GENOMIC DNA]</scope>
    <source>
        <strain evidence="6 7">NBRC 106415</strain>
    </source>
</reference>
<dbReference type="InterPro" id="IPR027381">
    <property type="entry name" value="LytR/CpsA/Psr_C"/>
</dbReference>
<gene>
    <name evidence="6" type="ORF">FNH08_27790</name>
</gene>
<protein>
    <submittedName>
        <fullName evidence="6">LytR family transcriptional regulator</fullName>
    </submittedName>
</protein>
<evidence type="ECO:0000256" key="3">
    <source>
        <dbReference type="SAM" id="Phobius"/>
    </source>
</evidence>
<dbReference type="InterPro" id="IPR050922">
    <property type="entry name" value="LytR/CpsA/Psr_CW_biosynth"/>
</dbReference>
<feature type="transmembrane region" description="Helical" evidence="3">
    <location>
        <begin position="73"/>
        <end position="93"/>
    </location>
</feature>
<dbReference type="PANTHER" id="PTHR33392:SF6">
    <property type="entry name" value="POLYISOPRENYL-TEICHOIC ACID--PEPTIDOGLYCAN TEICHOIC ACID TRANSFERASE TAGU"/>
    <property type="match status" value="1"/>
</dbReference>
<dbReference type="PANTHER" id="PTHR33392">
    <property type="entry name" value="POLYISOPRENYL-TEICHOIC ACID--PEPTIDOGLYCAN TEICHOIC ACID TRANSFERASE TAGU"/>
    <property type="match status" value="1"/>
</dbReference>